<evidence type="ECO:0000259" key="2">
    <source>
        <dbReference type="Pfam" id="PF16370"/>
    </source>
</evidence>
<dbReference type="InterPro" id="IPR032285">
    <property type="entry name" value="Metallophos_N"/>
</dbReference>
<dbReference type="InterPro" id="IPR051918">
    <property type="entry name" value="STPP_CPPED1"/>
</dbReference>
<dbReference type="InterPro" id="IPR032288">
    <property type="entry name" value="Metallophos_C"/>
</dbReference>
<organism evidence="4 5">
    <name type="scientific">Parapedobacter defluvii</name>
    <dbReference type="NCBI Taxonomy" id="2045106"/>
    <lineage>
        <taxon>Bacteria</taxon>
        <taxon>Pseudomonadati</taxon>
        <taxon>Bacteroidota</taxon>
        <taxon>Sphingobacteriia</taxon>
        <taxon>Sphingobacteriales</taxon>
        <taxon>Sphingobacteriaceae</taxon>
        <taxon>Parapedobacter</taxon>
    </lineage>
</organism>
<gene>
    <name evidence="4" type="ORF">GCM10011386_14470</name>
</gene>
<dbReference type="Gene3D" id="3.60.21.10">
    <property type="match status" value="1"/>
</dbReference>
<dbReference type="CDD" id="cd00838">
    <property type="entry name" value="MPP_superfamily"/>
    <property type="match status" value="1"/>
</dbReference>
<feature type="domain" description="Calcineurin-like phosphoesterase N-terminal" evidence="3">
    <location>
        <begin position="59"/>
        <end position="127"/>
    </location>
</feature>
<accession>A0ABQ1LG13</accession>
<evidence type="ECO:0008006" key="6">
    <source>
        <dbReference type="Google" id="ProtNLM"/>
    </source>
</evidence>
<comment type="caution">
    <text evidence="4">The sequence shown here is derived from an EMBL/GenBank/DDBJ whole genome shotgun (WGS) entry which is preliminary data.</text>
</comment>
<evidence type="ECO:0000259" key="3">
    <source>
        <dbReference type="Pfam" id="PF16371"/>
    </source>
</evidence>
<dbReference type="Gene3D" id="2.60.40.10">
    <property type="entry name" value="Immunoglobulins"/>
    <property type="match status" value="1"/>
</dbReference>
<dbReference type="PANTHER" id="PTHR43143:SF6">
    <property type="entry name" value="BLL3016 PROTEIN"/>
    <property type="match status" value="1"/>
</dbReference>
<protein>
    <recommendedName>
        <fullName evidence="6">Calcineurin-like phosphoesterase</fullName>
    </recommendedName>
</protein>
<proteinExistence type="predicted"/>
<keyword evidence="5" id="KW-1185">Reference proteome</keyword>
<dbReference type="InterPro" id="IPR004843">
    <property type="entry name" value="Calcineurin-like_PHP"/>
</dbReference>
<dbReference type="InterPro" id="IPR013783">
    <property type="entry name" value="Ig-like_fold"/>
</dbReference>
<dbReference type="Pfam" id="PF16371">
    <property type="entry name" value="MetallophosN"/>
    <property type="match status" value="1"/>
</dbReference>
<dbReference type="Proteomes" id="UP000597338">
    <property type="component" value="Unassembled WGS sequence"/>
</dbReference>
<reference evidence="5" key="1">
    <citation type="journal article" date="2019" name="Int. J. Syst. Evol. Microbiol.">
        <title>The Global Catalogue of Microorganisms (GCM) 10K type strain sequencing project: providing services to taxonomists for standard genome sequencing and annotation.</title>
        <authorList>
            <consortium name="The Broad Institute Genomics Platform"/>
            <consortium name="The Broad Institute Genome Sequencing Center for Infectious Disease"/>
            <person name="Wu L."/>
            <person name="Ma J."/>
        </authorList>
    </citation>
    <scope>NUCLEOTIDE SEQUENCE [LARGE SCALE GENOMIC DNA]</scope>
    <source>
        <strain evidence="5">CGMCC 1.15342</strain>
    </source>
</reference>
<sequence>MICWNKIQVIKRINFDIEFMNASTFLSIVFMLWNLTTSAQDVVKGFVFEDTNQNGMKERREKGLAGIAVSNGREVVLTNNAGSYELPIGNDDIVFVIKPAGYQVRLNAANQPQYYYIHKPNGSPTMEYKGVAPTGPLPKSVDFALVPQAESDDFRMLVLGDPQVLDQRELGYFEHGIVSEIRNAKDVVMGITLGDLVQSDMNLYPDYISLMAQVGVPWYNVIGNHDLNQDAPADSLHDETFEANFGPATYSFNYGKAHFIVLDDNLVPDPRGGRGQWSGYSQKRLDFVKNDLAHVAKDQLIVLINHIQLKHLNDNSMRLSDRQQLFSFFRGYTNVLALSAHTHQQQQFFYGKEDGWPNETPLHEFNVGASCGNWNSGRINEQGVADATASDGTPRGYVYLNISGNRYTADFKVAGKPKDHQIGLFHRKVLATIWWEGRGHIYANFFMGHKDSKVEYRIDEEDWQPMRHTLEPDPAYVAELYRWDTADTLFRGRRPTEPANCSHLWVAPLTNDRALGTHRIQVRATDDYGRQFVQTSSFRIEEDKY</sequence>
<dbReference type="SUPFAM" id="SSF56300">
    <property type="entry name" value="Metallo-dependent phosphatases"/>
    <property type="match status" value="1"/>
</dbReference>
<dbReference type="InterPro" id="IPR029052">
    <property type="entry name" value="Metallo-depent_PP-like"/>
</dbReference>
<evidence type="ECO:0000313" key="5">
    <source>
        <dbReference type="Proteomes" id="UP000597338"/>
    </source>
</evidence>
<dbReference type="Pfam" id="PF16370">
    <property type="entry name" value="MetallophosC"/>
    <property type="match status" value="1"/>
</dbReference>
<feature type="domain" description="Calcineurin-like phosphoesterase" evidence="1">
    <location>
        <begin position="156"/>
        <end position="344"/>
    </location>
</feature>
<evidence type="ECO:0000259" key="1">
    <source>
        <dbReference type="Pfam" id="PF00149"/>
    </source>
</evidence>
<feature type="domain" description="Calcineurin-like phosphoesterase C-terminal" evidence="2">
    <location>
        <begin position="364"/>
        <end position="532"/>
    </location>
</feature>
<dbReference type="EMBL" id="BMIK01000003">
    <property type="protein sequence ID" value="GGC23630.1"/>
    <property type="molecule type" value="Genomic_DNA"/>
</dbReference>
<evidence type="ECO:0000313" key="4">
    <source>
        <dbReference type="EMBL" id="GGC23630.1"/>
    </source>
</evidence>
<name>A0ABQ1LG13_9SPHI</name>
<dbReference type="PANTHER" id="PTHR43143">
    <property type="entry name" value="METALLOPHOSPHOESTERASE, CALCINEURIN SUPERFAMILY"/>
    <property type="match status" value="1"/>
</dbReference>
<dbReference type="Pfam" id="PF00149">
    <property type="entry name" value="Metallophos"/>
    <property type="match status" value="1"/>
</dbReference>